<dbReference type="EMBL" id="JARJBB010000025">
    <property type="protein sequence ID" value="MDF3302627.1"/>
    <property type="molecule type" value="Genomic_DNA"/>
</dbReference>
<evidence type="ECO:0000313" key="4">
    <source>
        <dbReference type="Proteomes" id="UP001221150"/>
    </source>
</evidence>
<organism evidence="3 4">
    <name type="scientific">Streptomyces tropicalis</name>
    <dbReference type="NCBI Taxonomy" id="3034234"/>
    <lineage>
        <taxon>Bacteria</taxon>
        <taxon>Bacillati</taxon>
        <taxon>Actinomycetota</taxon>
        <taxon>Actinomycetes</taxon>
        <taxon>Kitasatosporales</taxon>
        <taxon>Streptomycetaceae</taxon>
        <taxon>Streptomyces</taxon>
    </lineage>
</organism>
<feature type="compositionally biased region" description="Low complexity" evidence="1">
    <location>
        <begin position="35"/>
        <end position="75"/>
    </location>
</feature>
<feature type="region of interest" description="Disordered" evidence="1">
    <location>
        <begin position="207"/>
        <end position="238"/>
    </location>
</feature>
<dbReference type="RefSeq" id="WP_276112183.1">
    <property type="nucleotide sequence ID" value="NZ_JARJBB010000025.1"/>
</dbReference>
<gene>
    <name evidence="3" type="ORF">P3H78_29260</name>
</gene>
<dbReference type="InterPro" id="IPR006311">
    <property type="entry name" value="TAT_signal"/>
</dbReference>
<keyword evidence="2" id="KW-0732">Signal</keyword>
<keyword evidence="4" id="KW-1185">Reference proteome</keyword>
<evidence type="ECO:0000313" key="3">
    <source>
        <dbReference type="EMBL" id="MDF3302627.1"/>
    </source>
</evidence>
<accession>A0ABT6ADA1</accession>
<reference evidence="3 4" key="1">
    <citation type="submission" date="2023-03" db="EMBL/GenBank/DDBJ databases">
        <title>Draft genome sequence of Streptomyces sp. K1PA1 isolated from peat swamp forest in Thailand.</title>
        <authorList>
            <person name="Klaysubun C."/>
            <person name="Duangmal K."/>
        </authorList>
    </citation>
    <scope>NUCLEOTIDE SEQUENCE [LARGE SCALE GENOMIC DNA]</scope>
    <source>
        <strain evidence="3 4">K1PA1</strain>
    </source>
</reference>
<name>A0ABT6ADA1_9ACTN</name>
<feature type="signal peptide" evidence="2">
    <location>
        <begin position="1"/>
        <end position="23"/>
    </location>
</feature>
<dbReference type="PROSITE" id="PS51318">
    <property type="entry name" value="TAT"/>
    <property type="match status" value="1"/>
</dbReference>
<protein>
    <submittedName>
        <fullName evidence="3">Uncharacterized protein</fullName>
    </submittedName>
</protein>
<dbReference type="PROSITE" id="PS51257">
    <property type="entry name" value="PROKAR_LIPOPROTEIN"/>
    <property type="match status" value="1"/>
</dbReference>
<sequence length="238" mass="23658">MRRRTRHRRALIPALAVTGLLLAAGCSSSPPPSGGAPAASSRPDPDGTAGAADRTAAVAAAPAGTAATATGGPARSLAHRTSLTVRSYDSRTGRAVVAPHDDRPGPSPSPGATGRPHRTAVGEVIASATAPGAPHGLLARVTRVVGETGRGTEVQTEPAALNAVLGDETARGAVPVAPASFAVDRLLPGVQVSWAQAGRVRVGPHGATVPLGSPDRPAGHAAPRVETGGRRLTLVGRP</sequence>
<proteinExistence type="predicted"/>
<feature type="region of interest" description="Disordered" evidence="1">
    <location>
        <begin position="27"/>
        <end position="118"/>
    </location>
</feature>
<comment type="caution">
    <text evidence="3">The sequence shown here is derived from an EMBL/GenBank/DDBJ whole genome shotgun (WGS) entry which is preliminary data.</text>
</comment>
<feature type="chain" id="PRO_5046508267" evidence="2">
    <location>
        <begin position="24"/>
        <end position="238"/>
    </location>
</feature>
<dbReference type="Proteomes" id="UP001221150">
    <property type="component" value="Unassembled WGS sequence"/>
</dbReference>
<evidence type="ECO:0000256" key="1">
    <source>
        <dbReference type="SAM" id="MobiDB-lite"/>
    </source>
</evidence>
<evidence type="ECO:0000256" key="2">
    <source>
        <dbReference type="SAM" id="SignalP"/>
    </source>
</evidence>